<sequence length="75" mass="8390">MHKAIGDMDTNGGNRKKELPSVQAQRKRLINSATQSFMNGLREAPSLSFPPNVTISCTRTFFLLPAQDEEKAKRL</sequence>
<gene>
    <name evidence="2" type="ORF">CR513_44991</name>
</gene>
<dbReference type="EMBL" id="QJKJ01009922">
    <property type="protein sequence ID" value="RDX75165.1"/>
    <property type="molecule type" value="Genomic_DNA"/>
</dbReference>
<reference evidence="2" key="1">
    <citation type="submission" date="2018-05" db="EMBL/GenBank/DDBJ databases">
        <title>Draft genome of Mucuna pruriens seed.</title>
        <authorList>
            <person name="Nnadi N.E."/>
            <person name="Vos R."/>
            <person name="Hasami M.H."/>
            <person name="Devisetty U.K."/>
            <person name="Aguiy J.C."/>
        </authorList>
    </citation>
    <scope>NUCLEOTIDE SEQUENCE [LARGE SCALE GENOMIC DNA]</scope>
    <source>
        <strain evidence="2">JCA_2017</strain>
    </source>
</reference>
<feature type="non-terminal residue" evidence="2">
    <location>
        <position position="1"/>
    </location>
</feature>
<proteinExistence type="predicted"/>
<comment type="caution">
    <text evidence="2">The sequence shown here is derived from an EMBL/GenBank/DDBJ whole genome shotgun (WGS) entry which is preliminary data.</text>
</comment>
<evidence type="ECO:0000313" key="2">
    <source>
        <dbReference type="EMBL" id="RDX75165.1"/>
    </source>
</evidence>
<dbReference type="AlphaFoldDB" id="A0A371FA48"/>
<keyword evidence="3" id="KW-1185">Reference proteome</keyword>
<accession>A0A371FA48</accession>
<name>A0A371FA48_MUCPR</name>
<feature type="region of interest" description="Disordered" evidence="1">
    <location>
        <begin position="1"/>
        <end position="26"/>
    </location>
</feature>
<organism evidence="2 3">
    <name type="scientific">Mucuna pruriens</name>
    <name type="common">Velvet bean</name>
    <name type="synonym">Dolichos pruriens</name>
    <dbReference type="NCBI Taxonomy" id="157652"/>
    <lineage>
        <taxon>Eukaryota</taxon>
        <taxon>Viridiplantae</taxon>
        <taxon>Streptophyta</taxon>
        <taxon>Embryophyta</taxon>
        <taxon>Tracheophyta</taxon>
        <taxon>Spermatophyta</taxon>
        <taxon>Magnoliopsida</taxon>
        <taxon>eudicotyledons</taxon>
        <taxon>Gunneridae</taxon>
        <taxon>Pentapetalae</taxon>
        <taxon>rosids</taxon>
        <taxon>fabids</taxon>
        <taxon>Fabales</taxon>
        <taxon>Fabaceae</taxon>
        <taxon>Papilionoideae</taxon>
        <taxon>50 kb inversion clade</taxon>
        <taxon>NPAAA clade</taxon>
        <taxon>indigoferoid/millettioid clade</taxon>
        <taxon>Phaseoleae</taxon>
        <taxon>Mucuna</taxon>
    </lineage>
</organism>
<evidence type="ECO:0000313" key="3">
    <source>
        <dbReference type="Proteomes" id="UP000257109"/>
    </source>
</evidence>
<dbReference type="Proteomes" id="UP000257109">
    <property type="component" value="Unassembled WGS sequence"/>
</dbReference>
<protein>
    <submittedName>
        <fullName evidence="2">Uncharacterized protein</fullName>
    </submittedName>
</protein>
<evidence type="ECO:0000256" key="1">
    <source>
        <dbReference type="SAM" id="MobiDB-lite"/>
    </source>
</evidence>